<dbReference type="GO" id="GO:0004252">
    <property type="term" value="F:serine-type endopeptidase activity"/>
    <property type="evidence" value="ECO:0007669"/>
    <property type="project" value="InterPro"/>
</dbReference>
<feature type="compositionally biased region" description="Gly residues" evidence="3">
    <location>
        <begin position="553"/>
        <end position="572"/>
    </location>
</feature>
<feature type="compositionally biased region" description="Low complexity" evidence="3">
    <location>
        <begin position="573"/>
        <end position="582"/>
    </location>
</feature>
<dbReference type="Pfam" id="PF13365">
    <property type="entry name" value="Trypsin_2"/>
    <property type="match status" value="1"/>
</dbReference>
<dbReference type="OrthoDB" id="9758917at2"/>
<feature type="domain" description="PDZ" evidence="4">
    <location>
        <begin position="420"/>
        <end position="518"/>
    </location>
</feature>
<protein>
    <recommendedName>
        <fullName evidence="4">PDZ domain-containing protein</fullName>
    </recommendedName>
</protein>
<keyword evidence="1" id="KW-0645">Protease</keyword>
<dbReference type="SMART" id="SM00228">
    <property type="entry name" value="PDZ"/>
    <property type="match status" value="1"/>
</dbReference>
<dbReference type="InterPro" id="IPR009003">
    <property type="entry name" value="Peptidase_S1_PA"/>
</dbReference>
<feature type="compositionally biased region" description="Low complexity" evidence="3">
    <location>
        <begin position="31"/>
        <end position="51"/>
    </location>
</feature>
<dbReference type="Gene3D" id="2.30.42.10">
    <property type="match status" value="1"/>
</dbReference>
<feature type="compositionally biased region" description="Low complexity" evidence="3">
    <location>
        <begin position="135"/>
        <end position="145"/>
    </location>
</feature>
<evidence type="ECO:0000313" key="5">
    <source>
        <dbReference type="EMBL" id="ARU52248.1"/>
    </source>
</evidence>
<evidence type="ECO:0000313" key="6">
    <source>
        <dbReference type="Proteomes" id="UP000196228"/>
    </source>
</evidence>
<evidence type="ECO:0000256" key="3">
    <source>
        <dbReference type="SAM" id="MobiDB-lite"/>
    </source>
</evidence>
<proteinExistence type="predicted"/>
<dbReference type="SUPFAM" id="SSF50494">
    <property type="entry name" value="Trypsin-like serine proteases"/>
    <property type="match status" value="1"/>
</dbReference>
<dbReference type="PRINTS" id="PR00834">
    <property type="entry name" value="PROTEASES2C"/>
</dbReference>
<dbReference type="PROSITE" id="PS50106">
    <property type="entry name" value="PDZ"/>
    <property type="match status" value="1"/>
</dbReference>
<dbReference type="Proteomes" id="UP000196228">
    <property type="component" value="Chromosome"/>
</dbReference>
<dbReference type="AlphaFoldDB" id="A0A1Y0HVN8"/>
<feature type="region of interest" description="Disordered" evidence="3">
    <location>
        <begin position="1"/>
        <end position="167"/>
    </location>
</feature>
<keyword evidence="2" id="KW-0378">Hydrolase</keyword>
<dbReference type="RefSeq" id="WP_157759588.1">
    <property type="nucleotide sequence ID" value="NZ_CP021383.1"/>
</dbReference>
<dbReference type="InterPro" id="IPR036034">
    <property type="entry name" value="PDZ_sf"/>
</dbReference>
<feature type="region of interest" description="Disordered" evidence="3">
    <location>
        <begin position="208"/>
        <end position="231"/>
    </location>
</feature>
<organism evidence="5 6">
    <name type="scientific">Cellulosimicrobium cellulans</name>
    <name type="common">Arthrobacter luteus</name>
    <dbReference type="NCBI Taxonomy" id="1710"/>
    <lineage>
        <taxon>Bacteria</taxon>
        <taxon>Bacillati</taxon>
        <taxon>Actinomycetota</taxon>
        <taxon>Actinomycetes</taxon>
        <taxon>Micrococcales</taxon>
        <taxon>Promicromonosporaceae</taxon>
        <taxon>Cellulosimicrobium</taxon>
    </lineage>
</organism>
<dbReference type="EMBL" id="CP021383">
    <property type="protein sequence ID" value="ARU52248.1"/>
    <property type="molecule type" value="Genomic_DNA"/>
</dbReference>
<reference evidence="5 6" key="1">
    <citation type="submission" date="2017-05" db="EMBL/GenBank/DDBJ databases">
        <authorList>
            <person name="Song R."/>
            <person name="Chenine A.L."/>
            <person name="Ruprecht R.M."/>
        </authorList>
    </citation>
    <scope>NUCLEOTIDE SEQUENCE [LARGE SCALE GENOMIC DNA]</scope>
    <source>
        <strain evidence="5 6">PSBB019</strain>
    </source>
</reference>
<dbReference type="KEGG" id="cceu:CBR64_13045"/>
<dbReference type="InterPro" id="IPR001478">
    <property type="entry name" value="PDZ"/>
</dbReference>
<dbReference type="InterPro" id="IPR001940">
    <property type="entry name" value="Peptidase_S1C"/>
</dbReference>
<gene>
    <name evidence="5" type="ORF">CBR64_13045</name>
</gene>
<dbReference type="Pfam" id="PF13180">
    <property type="entry name" value="PDZ_2"/>
    <property type="match status" value="1"/>
</dbReference>
<feature type="region of interest" description="Disordered" evidence="3">
    <location>
        <begin position="528"/>
        <end position="596"/>
    </location>
</feature>
<dbReference type="Gene3D" id="2.40.10.120">
    <property type="match status" value="1"/>
</dbReference>
<evidence type="ECO:0000256" key="1">
    <source>
        <dbReference type="ARBA" id="ARBA00022670"/>
    </source>
</evidence>
<dbReference type="GO" id="GO:0006508">
    <property type="term" value="P:proteolysis"/>
    <property type="evidence" value="ECO:0007669"/>
    <property type="project" value="UniProtKB-KW"/>
</dbReference>
<evidence type="ECO:0000259" key="4">
    <source>
        <dbReference type="PROSITE" id="PS50106"/>
    </source>
</evidence>
<accession>A0A1Y0HVN8</accession>
<sequence>MTHTPGTEPTPTTPTTDAPAAAAPTTPAPATPATTPAAAERAATVAVETPTQPLAPVGATQPLPAATNPVTTPTPSAAPAATGEQAPAHPMTHPTQPLAAPQHVQHVAPPRPAPSGHAAATPMPNPYARPAQGTPAGPHAPSGAYGPPPAPPVPTAQDGAESPRRRRTWVPVVSAAAAAAVLASVGTAGLTGAFSPDQDTASLADVGQHQENTAAPVSDSSSQNPNWESVTKAVSPSVVAIQVQTQQGGAEGSGVIIDDKGHVLTNNHVVSGAENDTVQVTLSDGRLFEAKIVGLDPATDLAVVQLVDAPDDLQPATLGDSDDVSVGESVLAVGNPLGLANTATTGIVSAVDRPVSASGEDGGTSVVTNAIQIDAAINPGNSGGPLFDAQGRVIGITSSIATLSGGGTQSGSIGLGFAIPVNLAKSISEQLIENGTAEHAFLGVTLADATATADGVTRRGAEVQEVTDGSPAADAGIRSGDVVVEIDGHAVGGAESLTAFVRERAAGAKSTLTVVRDGKTLELDVTLATRPADDETTGQGSPDGQGQLPGQDGSQGGQGQLPGQGGEQGGDQGQQTDPTDPGNVPNPFDWFFGGQG</sequence>
<feature type="compositionally biased region" description="Low complexity" evidence="3">
    <location>
        <begin position="1"/>
        <end position="25"/>
    </location>
</feature>
<feature type="compositionally biased region" description="Polar residues" evidence="3">
    <location>
        <begin position="209"/>
        <end position="231"/>
    </location>
</feature>
<dbReference type="PANTHER" id="PTHR43343:SF3">
    <property type="entry name" value="PROTEASE DO-LIKE 8, CHLOROPLASTIC"/>
    <property type="match status" value="1"/>
</dbReference>
<evidence type="ECO:0000256" key="2">
    <source>
        <dbReference type="ARBA" id="ARBA00022801"/>
    </source>
</evidence>
<name>A0A1Y0HVN8_CELCE</name>
<feature type="compositionally biased region" description="Low complexity" evidence="3">
    <location>
        <begin position="538"/>
        <end position="552"/>
    </location>
</feature>
<dbReference type="PANTHER" id="PTHR43343">
    <property type="entry name" value="PEPTIDASE S12"/>
    <property type="match status" value="1"/>
</dbReference>
<feature type="compositionally biased region" description="Low complexity" evidence="3">
    <location>
        <begin position="62"/>
        <end position="88"/>
    </location>
</feature>
<dbReference type="SUPFAM" id="SSF50156">
    <property type="entry name" value="PDZ domain-like"/>
    <property type="match status" value="1"/>
</dbReference>
<dbReference type="InterPro" id="IPR051201">
    <property type="entry name" value="Chloro_Bact_Ser_Proteases"/>
</dbReference>